<evidence type="ECO:0000313" key="2">
    <source>
        <dbReference type="Proteomes" id="UP000267268"/>
    </source>
</evidence>
<organism evidence="1 2">
    <name type="scientific">Flammeovirga pectinis</name>
    <dbReference type="NCBI Taxonomy" id="2494373"/>
    <lineage>
        <taxon>Bacteria</taxon>
        <taxon>Pseudomonadati</taxon>
        <taxon>Bacteroidota</taxon>
        <taxon>Cytophagia</taxon>
        <taxon>Cytophagales</taxon>
        <taxon>Flammeovirgaceae</taxon>
        <taxon>Flammeovirga</taxon>
    </lineage>
</organism>
<dbReference type="EMBL" id="CP034563">
    <property type="protein sequence ID" value="AZQ64899.1"/>
    <property type="molecule type" value="Genomic_DNA"/>
</dbReference>
<dbReference type="Proteomes" id="UP000267268">
    <property type="component" value="Chromosome 2"/>
</dbReference>
<accession>A0A3S9P9N6</accession>
<dbReference type="AlphaFoldDB" id="A0A3S9P9N6"/>
<gene>
    <name evidence="1" type="ORF">EI427_21985</name>
</gene>
<dbReference type="KEGG" id="fll:EI427_21985"/>
<proteinExistence type="predicted"/>
<reference evidence="1 2" key="1">
    <citation type="submission" date="2018-12" db="EMBL/GenBank/DDBJ databases">
        <title>Flammeovirga pectinis sp. nov., isolated from the gut of the Korean scallop, Patinopecten yessoensis.</title>
        <authorList>
            <person name="Bae J.-W."/>
            <person name="Jeong Y.-S."/>
            <person name="Kang W."/>
        </authorList>
    </citation>
    <scope>NUCLEOTIDE SEQUENCE [LARGE SCALE GENOMIC DNA]</scope>
    <source>
        <strain evidence="1 2">L12M1</strain>
    </source>
</reference>
<evidence type="ECO:0000313" key="1">
    <source>
        <dbReference type="EMBL" id="AZQ64899.1"/>
    </source>
</evidence>
<keyword evidence="2" id="KW-1185">Reference proteome</keyword>
<dbReference type="OrthoDB" id="981371at2"/>
<protein>
    <submittedName>
        <fullName evidence="1">Uncharacterized protein</fullName>
    </submittedName>
</protein>
<name>A0A3S9P9N6_9BACT</name>
<sequence length="85" mass="9713">MEITLDSKSYTLLFDTEKELHTNRQYLASSNGKVYSRLSLYSYDVGESLPEGGTVVAIVDYSTMNKFVEEEIAKLPKRTRKKKAE</sequence>
<dbReference type="RefSeq" id="WP_126619076.1">
    <property type="nucleotide sequence ID" value="NZ_CP034563.1"/>
</dbReference>